<dbReference type="EMBL" id="JBBNAF010000007">
    <property type="protein sequence ID" value="KAK9127359.1"/>
    <property type="molecule type" value="Genomic_DNA"/>
</dbReference>
<organism evidence="4 5">
    <name type="scientific">Stephania yunnanensis</name>
    <dbReference type="NCBI Taxonomy" id="152371"/>
    <lineage>
        <taxon>Eukaryota</taxon>
        <taxon>Viridiplantae</taxon>
        <taxon>Streptophyta</taxon>
        <taxon>Embryophyta</taxon>
        <taxon>Tracheophyta</taxon>
        <taxon>Spermatophyta</taxon>
        <taxon>Magnoliopsida</taxon>
        <taxon>Ranunculales</taxon>
        <taxon>Menispermaceae</taxon>
        <taxon>Menispermoideae</taxon>
        <taxon>Cissampelideae</taxon>
        <taxon>Stephania</taxon>
    </lineage>
</organism>
<dbReference type="Proteomes" id="UP001420932">
    <property type="component" value="Unassembled WGS sequence"/>
</dbReference>
<dbReference type="Pfam" id="PF03514">
    <property type="entry name" value="GRAS"/>
    <property type="match status" value="1"/>
</dbReference>
<evidence type="ECO:0008006" key="6">
    <source>
        <dbReference type="Google" id="ProtNLM"/>
    </source>
</evidence>
<keyword evidence="1" id="KW-0805">Transcription regulation</keyword>
<dbReference type="PROSITE" id="PS50985">
    <property type="entry name" value="GRAS"/>
    <property type="match status" value="1"/>
</dbReference>
<sequence length="497" mass="56666">MMQSHQSELLYYTPYYKNNTNTCSSFDEDCNLNGLDMDVYMGDCYFSSSITSSDNSLDGSSMLYLPNMNNNNNTNNTPDLFFPSPIFVPDEFPLEFPLSEEGPSPFVEELGVHFPNDDQCMMTCYDVENVLEWMEENEIDDFLSKTSDEEEFEGSLKVSTVCTEASPDIISTPYSSLVLPCEGMDIENHLIIPHLLEAYGEAIENGQTELADTILRCLKEKVGPIGVTAERHAYYFLQALDNQGDYLRQESTKNYEAAFRAFYQIFPYGRFAHLTSNSAIIEAMPRDAVAVHIIDFDMGEGVQWPPLMEAIGRGREVRLTALKWKDDSQCATPWRFEETKRRLLDYSRLCGLTMKVEEMEMEEIVTELTKSKTNSSGSSDWLVFNCMVSLPHMGRGRSRMQVTEFLTVAKKLLMIHNSCTRGIVTFGDGDVDERVENYSGFSSFFDGHLKHFNALFESMDWHFPSQLREARIAMEHLFIAPYASSLACLGKWEETRV</sequence>
<protein>
    <recommendedName>
        <fullName evidence="6">Nodulation signaling pathway 2-like protein</fullName>
    </recommendedName>
</protein>
<comment type="caution">
    <text evidence="4">The sequence shown here is derived from an EMBL/GenBank/DDBJ whole genome shotgun (WGS) entry which is preliminary data.</text>
</comment>
<dbReference type="PANTHER" id="PTHR31636">
    <property type="entry name" value="OSJNBA0084A10.13 PROTEIN-RELATED"/>
    <property type="match status" value="1"/>
</dbReference>
<evidence type="ECO:0000256" key="3">
    <source>
        <dbReference type="PROSITE-ProRule" id="PRU01191"/>
    </source>
</evidence>
<dbReference type="InterPro" id="IPR005202">
    <property type="entry name" value="TF_GRAS"/>
</dbReference>
<accession>A0AAP0P266</accession>
<keyword evidence="2" id="KW-0804">Transcription</keyword>
<proteinExistence type="inferred from homology"/>
<evidence type="ECO:0000256" key="2">
    <source>
        <dbReference type="ARBA" id="ARBA00023163"/>
    </source>
</evidence>
<comment type="similarity">
    <text evidence="3">Belongs to the GRAS family.</text>
</comment>
<dbReference type="AlphaFoldDB" id="A0AAP0P266"/>
<name>A0AAP0P266_9MAGN</name>
<reference evidence="4 5" key="1">
    <citation type="submission" date="2024-01" db="EMBL/GenBank/DDBJ databases">
        <title>Genome assemblies of Stephania.</title>
        <authorList>
            <person name="Yang L."/>
        </authorList>
    </citation>
    <scope>NUCLEOTIDE SEQUENCE [LARGE SCALE GENOMIC DNA]</scope>
    <source>
        <strain evidence="4">YNDBR</strain>
        <tissue evidence="4">Leaf</tissue>
    </source>
</reference>
<evidence type="ECO:0000313" key="5">
    <source>
        <dbReference type="Proteomes" id="UP001420932"/>
    </source>
</evidence>
<gene>
    <name evidence="4" type="ORF">Syun_016156</name>
</gene>
<evidence type="ECO:0000313" key="4">
    <source>
        <dbReference type="EMBL" id="KAK9127359.1"/>
    </source>
</evidence>
<comment type="caution">
    <text evidence="3">Lacks conserved residue(s) required for the propagation of feature annotation.</text>
</comment>
<feature type="short sequence motif" description="VHIID" evidence="3">
    <location>
        <begin position="291"/>
        <end position="295"/>
    </location>
</feature>
<evidence type="ECO:0000256" key="1">
    <source>
        <dbReference type="ARBA" id="ARBA00023015"/>
    </source>
</evidence>
<feature type="region of interest" description="SAW" evidence="3">
    <location>
        <begin position="487"/>
        <end position="497"/>
    </location>
</feature>
<keyword evidence="5" id="KW-1185">Reference proteome</keyword>